<dbReference type="EMBL" id="LVJZ01000009">
    <property type="protein sequence ID" value="ODB91872.1"/>
    <property type="molecule type" value="Genomic_DNA"/>
</dbReference>
<organism evidence="2 3">
    <name type="scientific">Candidatus Thiodiazotropha endoloripes</name>
    <dbReference type="NCBI Taxonomy" id="1818881"/>
    <lineage>
        <taxon>Bacteria</taxon>
        <taxon>Pseudomonadati</taxon>
        <taxon>Pseudomonadota</taxon>
        <taxon>Gammaproteobacteria</taxon>
        <taxon>Chromatiales</taxon>
        <taxon>Sedimenticolaceae</taxon>
        <taxon>Candidatus Thiodiazotropha</taxon>
    </lineage>
</organism>
<evidence type="ECO:0000313" key="3">
    <source>
        <dbReference type="Proteomes" id="UP000094849"/>
    </source>
</evidence>
<feature type="transmembrane region" description="Helical" evidence="1">
    <location>
        <begin position="15"/>
        <end position="33"/>
    </location>
</feature>
<feature type="transmembrane region" description="Helical" evidence="1">
    <location>
        <begin position="39"/>
        <end position="56"/>
    </location>
</feature>
<keyword evidence="3" id="KW-1185">Reference proteome</keyword>
<reference evidence="2 3" key="1">
    <citation type="submission" date="2016-03" db="EMBL/GenBank/DDBJ databases">
        <title>Chemosynthetic sulphur-oxidizing symbionts of marine invertebrate animals are capable of nitrogen fixation.</title>
        <authorList>
            <person name="Petersen J.M."/>
            <person name="Kemper A."/>
            <person name="Gruber-Vodicka H."/>
            <person name="Cardini U."/>
            <person name="Geest Mvander."/>
            <person name="Kleiner M."/>
            <person name="Bulgheresi S."/>
            <person name="Fussmann M."/>
            <person name="Herbold C."/>
            <person name="Seah B.K.B."/>
            <person name="Antony C.Paul."/>
            <person name="Liu D."/>
            <person name="Belitz A."/>
            <person name="Weber M."/>
        </authorList>
    </citation>
    <scope>NUCLEOTIDE SEQUENCE [LARGE SCALE GENOMIC DNA]</scope>
    <source>
        <strain evidence="2">G_D</strain>
    </source>
</reference>
<dbReference type="AlphaFoldDB" id="A0A1E2UHN8"/>
<evidence type="ECO:0000256" key="1">
    <source>
        <dbReference type="SAM" id="Phobius"/>
    </source>
</evidence>
<keyword evidence="1" id="KW-0472">Membrane</keyword>
<proteinExistence type="predicted"/>
<protein>
    <submittedName>
        <fullName evidence="2">Uncharacterized protein</fullName>
    </submittedName>
</protein>
<keyword evidence="1" id="KW-1133">Transmembrane helix</keyword>
<keyword evidence="1" id="KW-0812">Transmembrane</keyword>
<sequence length="68" mass="7899">MSFINNSVDKETKTILFRGLVGVIIVVFLGWLSPLSLDMVILLLFIPVLLTLFNILKYRNYQKNRKVE</sequence>
<name>A0A1E2UHN8_9GAMM</name>
<evidence type="ECO:0000313" key="2">
    <source>
        <dbReference type="EMBL" id="ODB91872.1"/>
    </source>
</evidence>
<accession>A0A1E2UHN8</accession>
<comment type="caution">
    <text evidence="2">The sequence shown here is derived from an EMBL/GenBank/DDBJ whole genome shotgun (WGS) entry which is preliminary data.</text>
</comment>
<gene>
    <name evidence="2" type="ORF">A3196_19845</name>
</gene>
<dbReference type="Proteomes" id="UP000094849">
    <property type="component" value="Unassembled WGS sequence"/>
</dbReference>